<evidence type="ECO:0000313" key="13">
    <source>
        <dbReference type="RefSeq" id="XP_010906570.1"/>
    </source>
</evidence>
<evidence type="ECO:0000256" key="3">
    <source>
        <dbReference type="ARBA" id="ARBA00012483"/>
    </source>
</evidence>
<dbReference type="GO" id="GO:0061630">
    <property type="term" value="F:ubiquitin protein ligase activity"/>
    <property type="evidence" value="ECO:0007669"/>
    <property type="project" value="UniProtKB-EC"/>
</dbReference>
<keyword evidence="5" id="KW-0479">Metal-binding</keyword>
<evidence type="ECO:0000256" key="4">
    <source>
        <dbReference type="ARBA" id="ARBA00022679"/>
    </source>
</evidence>
<dbReference type="InParanoid" id="A0A6I9QCS2"/>
<dbReference type="SMART" id="SM00184">
    <property type="entry name" value="RING"/>
    <property type="match status" value="1"/>
</dbReference>
<dbReference type="GO" id="GO:0043161">
    <property type="term" value="P:proteasome-mediated ubiquitin-dependent protein catabolic process"/>
    <property type="evidence" value="ECO:0007669"/>
    <property type="project" value="UniProtKB-ARBA"/>
</dbReference>
<dbReference type="SUPFAM" id="SSF57850">
    <property type="entry name" value="RING/U-box"/>
    <property type="match status" value="1"/>
</dbReference>
<feature type="region of interest" description="Disordered" evidence="10">
    <location>
        <begin position="49"/>
        <end position="82"/>
    </location>
</feature>
<evidence type="ECO:0000256" key="1">
    <source>
        <dbReference type="ARBA" id="ARBA00000900"/>
    </source>
</evidence>
<evidence type="ECO:0000313" key="12">
    <source>
        <dbReference type="Proteomes" id="UP000504607"/>
    </source>
</evidence>
<keyword evidence="12" id="KW-1185">Reference proteome</keyword>
<comment type="pathway">
    <text evidence="2">Protein modification; protein ubiquitination.</text>
</comment>
<proteinExistence type="predicted"/>
<evidence type="ECO:0000256" key="5">
    <source>
        <dbReference type="ARBA" id="ARBA00022723"/>
    </source>
</evidence>
<dbReference type="GeneID" id="105033447"/>
<evidence type="ECO:0000256" key="10">
    <source>
        <dbReference type="SAM" id="MobiDB-lite"/>
    </source>
</evidence>
<dbReference type="Gene3D" id="3.30.40.10">
    <property type="entry name" value="Zinc/RING finger domain, C3HC4 (zinc finger)"/>
    <property type="match status" value="1"/>
</dbReference>
<dbReference type="GO" id="GO:0008270">
    <property type="term" value="F:zinc ion binding"/>
    <property type="evidence" value="ECO:0007669"/>
    <property type="project" value="UniProtKB-KW"/>
</dbReference>
<dbReference type="FunFam" id="3.30.40.10:FF:000309">
    <property type="entry name" value="E3 ubiquitin-protein ligase MBR2"/>
    <property type="match status" value="1"/>
</dbReference>
<dbReference type="InterPro" id="IPR045191">
    <property type="entry name" value="MBR1/2-like"/>
</dbReference>
<keyword evidence="7" id="KW-0833">Ubl conjugation pathway</keyword>
<dbReference type="GO" id="GO:0010228">
    <property type="term" value="P:vegetative to reproductive phase transition of meristem"/>
    <property type="evidence" value="ECO:0007669"/>
    <property type="project" value="UniProtKB-ARBA"/>
</dbReference>
<evidence type="ECO:0000256" key="6">
    <source>
        <dbReference type="ARBA" id="ARBA00022771"/>
    </source>
</evidence>
<protein>
    <recommendedName>
        <fullName evidence="3">RING-type E3 ubiquitin transferase</fullName>
        <ecNumber evidence="3">2.3.2.27</ecNumber>
    </recommendedName>
</protein>
<reference evidence="13" key="1">
    <citation type="submission" date="2025-08" db="UniProtKB">
        <authorList>
            <consortium name="RefSeq"/>
        </authorList>
    </citation>
    <scope>IDENTIFICATION</scope>
</reference>
<keyword evidence="6 9" id="KW-0863">Zinc-finger</keyword>
<feature type="compositionally biased region" description="Polar residues" evidence="10">
    <location>
        <begin position="1"/>
        <end position="13"/>
    </location>
</feature>
<accession>A0A6I9QCS2</accession>
<evidence type="ECO:0000256" key="9">
    <source>
        <dbReference type="PROSITE-ProRule" id="PRU00175"/>
    </source>
</evidence>
<dbReference type="OrthoDB" id="8062037at2759"/>
<feature type="compositionally biased region" description="Polar residues" evidence="10">
    <location>
        <begin position="54"/>
        <end position="70"/>
    </location>
</feature>
<dbReference type="FunCoup" id="A0A6I9QCS2">
    <property type="interactions" value="1267"/>
</dbReference>
<feature type="compositionally biased region" description="Polar residues" evidence="10">
    <location>
        <begin position="521"/>
        <end position="530"/>
    </location>
</feature>
<comment type="catalytic activity">
    <reaction evidence="1">
        <text>S-ubiquitinyl-[E2 ubiquitin-conjugating enzyme]-L-cysteine + [acceptor protein]-L-lysine = [E2 ubiquitin-conjugating enzyme]-L-cysteine + N(6)-ubiquitinyl-[acceptor protein]-L-lysine.</text>
        <dbReference type="EC" id="2.3.2.27"/>
    </reaction>
</comment>
<organism evidence="12 13">
    <name type="scientific">Elaeis guineensis var. tenera</name>
    <name type="common">Oil palm</name>
    <dbReference type="NCBI Taxonomy" id="51953"/>
    <lineage>
        <taxon>Eukaryota</taxon>
        <taxon>Viridiplantae</taxon>
        <taxon>Streptophyta</taxon>
        <taxon>Embryophyta</taxon>
        <taxon>Tracheophyta</taxon>
        <taxon>Spermatophyta</taxon>
        <taxon>Magnoliopsida</taxon>
        <taxon>Liliopsida</taxon>
        <taxon>Arecaceae</taxon>
        <taxon>Arecoideae</taxon>
        <taxon>Cocoseae</taxon>
        <taxon>Elaeidinae</taxon>
        <taxon>Elaeis</taxon>
    </lineage>
</organism>
<dbReference type="PROSITE" id="PS50089">
    <property type="entry name" value="ZF_RING_2"/>
    <property type="match status" value="1"/>
</dbReference>
<keyword evidence="4" id="KW-0808">Transferase</keyword>
<evidence type="ECO:0000256" key="2">
    <source>
        <dbReference type="ARBA" id="ARBA00004906"/>
    </source>
</evidence>
<evidence type="ECO:0000259" key="11">
    <source>
        <dbReference type="PROSITE" id="PS50089"/>
    </source>
</evidence>
<feature type="region of interest" description="Disordered" evidence="10">
    <location>
        <begin position="271"/>
        <end position="290"/>
    </location>
</feature>
<feature type="domain" description="RING-type" evidence="11">
    <location>
        <begin position="691"/>
        <end position="732"/>
    </location>
</feature>
<dbReference type="PANTHER" id="PTHR22937">
    <property type="entry name" value="E3 UBIQUITIN-PROTEIN LIGASE RNF165"/>
    <property type="match status" value="1"/>
</dbReference>
<dbReference type="Pfam" id="PF13639">
    <property type="entry name" value="zf-RING_2"/>
    <property type="match status" value="1"/>
</dbReference>
<feature type="region of interest" description="Disordered" evidence="10">
    <location>
        <begin position="373"/>
        <end position="558"/>
    </location>
</feature>
<feature type="compositionally biased region" description="Low complexity" evidence="10">
    <location>
        <begin position="271"/>
        <end position="285"/>
    </location>
</feature>
<dbReference type="KEGG" id="egu:105033447"/>
<keyword evidence="8" id="KW-0862">Zinc</keyword>
<dbReference type="InterPro" id="IPR001841">
    <property type="entry name" value="Znf_RING"/>
</dbReference>
<dbReference type="Proteomes" id="UP000504607">
    <property type="component" value="Unplaced"/>
</dbReference>
<name>A0A6I9QCS2_ELAGV</name>
<feature type="compositionally biased region" description="Polar residues" evidence="10">
    <location>
        <begin position="404"/>
        <end position="418"/>
    </location>
</feature>
<evidence type="ECO:0000256" key="7">
    <source>
        <dbReference type="ARBA" id="ARBA00022786"/>
    </source>
</evidence>
<feature type="compositionally biased region" description="Polar residues" evidence="10">
    <location>
        <begin position="462"/>
        <end position="501"/>
    </location>
</feature>
<sequence length="738" mass="80555">MQGQRSTLESFSETFEFDHESNSSNSGRDQQIYWNNLLLNPVEAQNLPGHLVSPSDTNTLYGNTAGQESASLGSWSRGGPGSSGHILNQVSYDETEAEQGWASSLTVNRGGGPRIEESRSEATNLLSLENVNISLNSNQVDNDRSISQISNTNGFSHNSDYNVAHAGISSQNTEPVMYPHPHSSGFLQHQYVFPSGSSSDNFGNSSRGVEFLSDDNGVRQGGVLDGRRLSCKRKNIEGDSGQSSTSGSSSCFNESENTLLGSFSVHHGDITSLNGSSSSSHLTGSVPPEEQLNPRIDAITRAVAHHHHPFNISEGNTESFQRNTRMRIHSSHQVNMPLHNPWLQGSIIRHPNHWSVHQPSSLLNPLNQQVDSRLGVTGASPHGQPQAPVFPGLSSNVHPFPWNGTANPRIGSSSSSQVIAGERSAVEESSSRSVPRNDISEPPVIVPPSNTRHLVRDPAGWSLTNGSTSIPGNAVPSSLSGSGAGTRQSLGPNWTSHQNPPRQHHRSLSEIVRGSLLPSGGSESRGQSFNLPPRHGRSSMSQEIGGRQSGAGFRGHQQPHMRSAVLMDWQSDGVPSNPLSMRTLVAAREGRSRMISEIRNALDLIRRAENIRFEDIFILDQSAFFGGGDLHDRHRDMRLDVDNMSYEELLALEERIGNVSTGLSEEMILKCLKQRKYTFTALDSSVEVEPCCICQEEYREGEELGTLDCRHDFHTACIKRWLMIKNLCPICKTTALAT</sequence>
<dbReference type="EC" id="2.3.2.27" evidence="3"/>
<dbReference type="InterPro" id="IPR013083">
    <property type="entry name" value="Znf_RING/FYVE/PHD"/>
</dbReference>
<dbReference type="RefSeq" id="XP_010906570.1">
    <property type="nucleotide sequence ID" value="XM_010908268.2"/>
</dbReference>
<evidence type="ECO:0000256" key="8">
    <source>
        <dbReference type="ARBA" id="ARBA00022833"/>
    </source>
</evidence>
<feature type="region of interest" description="Disordered" evidence="10">
    <location>
        <begin position="1"/>
        <end position="28"/>
    </location>
</feature>
<dbReference type="AlphaFoldDB" id="A0A6I9QCS2"/>
<dbReference type="PANTHER" id="PTHR22937:SF224">
    <property type="entry name" value="E3 UBIQUITIN-PROTEIN LIGASE MBR1-RELATED"/>
    <property type="match status" value="1"/>
</dbReference>
<gene>
    <name evidence="13" type="primary">LOC105033447</name>
</gene>